<gene>
    <name evidence="1" type="ORF">MNBD_GAMMA16-2129</name>
</gene>
<accession>A0A3B0ZYN6</accession>
<sequence length="89" mass="9447">MFRWVFIVIGLMLFPVSASFACESAGPNVHIGEVTSISSGTFTLLDAETGSPIKFAASSEVLLALAGLNRTIAVDYQEEEGQLIALAVR</sequence>
<organism evidence="1">
    <name type="scientific">hydrothermal vent metagenome</name>
    <dbReference type="NCBI Taxonomy" id="652676"/>
    <lineage>
        <taxon>unclassified sequences</taxon>
        <taxon>metagenomes</taxon>
        <taxon>ecological metagenomes</taxon>
    </lineage>
</organism>
<evidence type="ECO:0000313" key="1">
    <source>
        <dbReference type="EMBL" id="VAW86584.1"/>
    </source>
</evidence>
<name>A0A3B0ZYN6_9ZZZZ</name>
<proteinExistence type="predicted"/>
<dbReference type="AlphaFoldDB" id="A0A3B0ZYN6"/>
<protein>
    <recommendedName>
        <fullName evidence="2">DUF5666 domain-containing protein</fullName>
    </recommendedName>
</protein>
<dbReference type="PROSITE" id="PS51257">
    <property type="entry name" value="PROKAR_LIPOPROTEIN"/>
    <property type="match status" value="1"/>
</dbReference>
<dbReference type="EMBL" id="UOFO01000096">
    <property type="protein sequence ID" value="VAW86584.1"/>
    <property type="molecule type" value="Genomic_DNA"/>
</dbReference>
<reference evidence="1" key="1">
    <citation type="submission" date="2018-06" db="EMBL/GenBank/DDBJ databases">
        <authorList>
            <person name="Zhirakovskaya E."/>
        </authorList>
    </citation>
    <scope>NUCLEOTIDE SEQUENCE</scope>
</reference>
<evidence type="ECO:0008006" key="2">
    <source>
        <dbReference type="Google" id="ProtNLM"/>
    </source>
</evidence>